<evidence type="ECO:0000313" key="2">
    <source>
        <dbReference type="Proteomes" id="UP001500420"/>
    </source>
</evidence>
<evidence type="ECO:0008006" key="3">
    <source>
        <dbReference type="Google" id="ProtNLM"/>
    </source>
</evidence>
<dbReference type="EMBL" id="BAAADV010000001">
    <property type="protein sequence ID" value="GAA0667169.1"/>
    <property type="molecule type" value="Genomic_DNA"/>
</dbReference>
<sequence length="193" mass="20666">MAADSDAGGGAPSADEATVLAAFEDAAPLSVQEVAAAAGLDAEAAAAALDALVERGALRRKTVSGVDAEARDRPRDDAREELDVDLWYLPPERLADGDVVVTIDDDRAIEDALDELEFPGASELMRDWRRDAVRTAFEYLRERGPADREALAEDVYPAHSAGYADAEVWLDCVAPRLAELPGVERADGAFRID</sequence>
<comment type="caution">
    <text evidence="1">The sequence shown here is derived from an EMBL/GenBank/DDBJ whole genome shotgun (WGS) entry which is preliminary data.</text>
</comment>
<evidence type="ECO:0000313" key="1">
    <source>
        <dbReference type="EMBL" id="GAA0667169.1"/>
    </source>
</evidence>
<name>A0AAV3T7N8_9EURY</name>
<protein>
    <recommendedName>
        <fullName evidence="3">HTH marR-type domain-containing protein</fullName>
    </recommendedName>
</protein>
<gene>
    <name evidence="1" type="ORF">GCM10009020_10790</name>
</gene>
<dbReference type="Gene3D" id="1.10.10.10">
    <property type="entry name" value="Winged helix-like DNA-binding domain superfamily/Winged helix DNA-binding domain"/>
    <property type="match status" value="1"/>
</dbReference>
<keyword evidence="2" id="KW-1185">Reference proteome</keyword>
<dbReference type="Proteomes" id="UP001500420">
    <property type="component" value="Unassembled WGS sequence"/>
</dbReference>
<reference evidence="1 2" key="1">
    <citation type="journal article" date="2019" name="Int. J. Syst. Evol. Microbiol.">
        <title>The Global Catalogue of Microorganisms (GCM) 10K type strain sequencing project: providing services to taxonomists for standard genome sequencing and annotation.</title>
        <authorList>
            <consortium name="The Broad Institute Genomics Platform"/>
            <consortium name="The Broad Institute Genome Sequencing Center for Infectious Disease"/>
            <person name="Wu L."/>
            <person name="Ma J."/>
        </authorList>
    </citation>
    <scope>NUCLEOTIDE SEQUENCE [LARGE SCALE GENOMIC DNA]</scope>
    <source>
        <strain evidence="1 2">JCM 16328</strain>
    </source>
</reference>
<dbReference type="InterPro" id="IPR036388">
    <property type="entry name" value="WH-like_DNA-bd_sf"/>
</dbReference>
<dbReference type="RefSeq" id="WP_343772882.1">
    <property type="nucleotide sequence ID" value="NZ_BAAADV010000001.1"/>
</dbReference>
<dbReference type="AlphaFoldDB" id="A0AAV3T7N8"/>
<accession>A0AAV3T7N8</accession>
<proteinExistence type="predicted"/>
<organism evidence="1 2">
    <name type="scientific">Natronoarchaeum mannanilyticum</name>
    <dbReference type="NCBI Taxonomy" id="926360"/>
    <lineage>
        <taxon>Archaea</taxon>
        <taxon>Methanobacteriati</taxon>
        <taxon>Methanobacteriota</taxon>
        <taxon>Stenosarchaea group</taxon>
        <taxon>Halobacteria</taxon>
        <taxon>Halobacteriales</taxon>
        <taxon>Natronoarchaeaceae</taxon>
    </lineage>
</organism>